<protein>
    <submittedName>
        <fullName evidence="1">Uncharacterized protein</fullName>
    </submittedName>
</protein>
<comment type="caution">
    <text evidence="1">The sequence shown here is derived from an EMBL/GenBank/DDBJ whole genome shotgun (WGS) entry which is preliminary data.</text>
</comment>
<evidence type="ECO:0000313" key="2">
    <source>
        <dbReference type="Proteomes" id="UP000033860"/>
    </source>
</evidence>
<dbReference type="EMBL" id="LCNT01000007">
    <property type="protein sequence ID" value="KKU60783.1"/>
    <property type="molecule type" value="Genomic_DNA"/>
</dbReference>
<organism evidence="1 2">
    <name type="scientific">Candidatus Beckwithbacteria bacterium GW2011_GWB1_47_15</name>
    <dbReference type="NCBI Taxonomy" id="1618371"/>
    <lineage>
        <taxon>Bacteria</taxon>
        <taxon>Candidatus Beckwithiibacteriota</taxon>
    </lineage>
</organism>
<sequence length="237" mass="26858">MEFGPIGAIEQARVAENELGRKVQKLLADSEISVGGLFFGVSRVEPLTTGKLILAPSTPTYAVEGLNQFREYLLESVFPENYEEDVHDEDRQAYITAGDGALILPRIFHYEQIGIEEHITVSMAKINDDFDLELMRAAGKDDTGRRFFDKNRYDEKAIIRFTSVIIFPDSKVAHLASRLHHLSASGVDLSSELGFKRLNFYFNDGKIMPDKLHLMENGVYPYEDLFSRLDGFSTLRE</sequence>
<dbReference type="AlphaFoldDB" id="A0A0G1U368"/>
<accession>A0A0G1U368</accession>
<dbReference type="Proteomes" id="UP000033860">
    <property type="component" value="Unassembled WGS sequence"/>
</dbReference>
<proteinExistence type="predicted"/>
<evidence type="ECO:0000313" key="1">
    <source>
        <dbReference type="EMBL" id="KKU60783.1"/>
    </source>
</evidence>
<reference evidence="1 2" key="1">
    <citation type="journal article" date="2015" name="Nature">
        <title>rRNA introns, odd ribosomes, and small enigmatic genomes across a large radiation of phyla.</title>
        <authorList>
            <person name="Brown C.T."/>
            <person name="Hug L.A."/>
            <person name="Thomas B.C."/>
            <person name="Sharon I."/>
            <person name="Castelle C.J."/>
            <person name="Singh A."/>
            <person name="Wilkins M.J."/>
            <person name="Williams K.H."/>
            <person name="Banfield J.F."/>
        </authorList>
    </citation>
    <scope>NUCLEOTIDE SEQUENCE [LARGE SCALE GENOMIC DNA]</scope>
</reference>
<gene>
    <name evidence="1" type="ORF">UX85_C0007G0070</name>
</gene>
<name>A0A0G1U368_9BACT</name>